<dbReference type="GO" id="GO:0003677">
    <property type="term" value="F:DNA binding"/>
    <property type="evidence" value="ECO:0007669"/>
    <property type="project" value="InterPro"/>
</dbReference>
<feature type="domain" description="HTH cro/C1-type" evidence="1">
    <location>
        <begin position="7"/>
        <end position="65"/>
    </location>
</feature>
<evidence type="ECO:0000313" key="2">
    <source>
        <dbReference type="EMBL" id="PLT53388.1"/>
    </source>
</evidence>
<gene>
    <name evidence="2" type="ORF">CDL18_12280</name>
</gene>
<dbReference type="Proteomes" id="UP000234849">
    <property type="component" value="Unassembled WGS sequence"/>
</dbReference>
<dbReference type="AlphaFoldDB" id="A0A2N5NFS4"/>
<evidence type="ECO:0000259" key="1">
    <source>
        <dbReference type="Pfam" id="PF13443"/>
    </source>
</evidence>
<dbReference type="InterPro" id="IPR001387">
    <property type="entry name" value="Cro/C1-type_HTH"/>
</dbReference>
<dbReference type="SUPFAM" id="SSF47413">
    <property type="entry name" value="lambda repressor-like DNA-binding domains"/>
    <property type="match status" value="1"/>
</dbReference>
<organism evidence="2 3">
    <name type="scientific">Mediterraneibacter gnavus</name>
    <name type="common">Ruminococcus gnavus</name>
    <dbReference type="NCBI Taxonomy" id="33038"/>
    <lineage>
        <taxon>Bacteria</taxon>
        <taxon>Bacillati</taxon>
        <taxon>Bacillota</taxon>
        <taxon>Clostridia</taxon>
        <taxon>Lachnospirales</taxon>
        <taxon>Lachnospiraceae</taxon>
        <taxon>Mediterraneibacter</taxon>
    </lineage>
</organism>
<sequence>MISFEPLWKTLKEKEISQYQLIHTYKVSAGQLSRLRANNNVSTHTINILCEILQCSVGEIMVYIPSHEKRE</sequence>
<name>A0A2N5NFS4_MEDGN</name>
<protein>
    <submittedName>
        <fullName evidence="2">XRE family transcriptional regulator</fullName>
    </submittedName>
</protein>
<proteinExistence type="predicted"/>
<accession>A0A2N5NFS4</accession>
<dbReference type="Gene3D" id="1.10.260.40">
    <property type="entry name" value="lambda repressor-like DNA-binding domains"/>
    <property type="match status" value="1"/>
</dbReference>
<dbReference type="EMBL" id="NIHM01000019">
    <property type="protein sequence ID" value="PLT53388.1"/>
    <property type="molecule type" value="Genomic_DNA"/>
</dbReference>
<dbReference type="Pfam" id="PF13443">
    <property type="entry name" value="HTH_26"/>
    <property type="match status" value="1"/>
</dbReference>
<evidence type="ECO:0000313" key="3">
    <source>
        <dbReference type="Proteomes" id="UP000234849"/>
    </source>
</evidence>
<comment type="caution">
    <text evidence="2">The sequence shown here is derived from an EMBL/GenBank/DDBJ whole genome shotgun (WGS) entry which is preliminary data.</text>
</comment>
<dbReference type="RefSeq" id="WP_101880050.1">
    <property type="nucleotide sequence ID" value="NZ_NIHM01000019.1"/>
</dbReference>
<reference evidence="2 3" key="1">
    <citation type="journal article" date="2017" name="Genome Med.">
        <title>A novel Ruminococcus gnavus clade enriched in inflammatory bowel disease patients.</title>
        <authorList>
            <person name="Hall A.B."/>
            <person name="Yassour M."/>
            <person name="Sauk J."/>
            <person name="Garner A."/>
            <person name="Jiang X."/>
            <person name="Arthur T."/>
            <person name="Lagoudas G.K."/>
            <person name="Vatanen T."/>
            <person name="Fornelos N."/>
            <person name="Wilson R."/>
            <person name="Bertha M."/>
            <person name="Cohen M."/>
            <person name="Garber J."/>
            <person name="Khalili H."/>
            <person name="Gevers D."/>
            <person name="Ananthakrishnan A.N."/>
            <person name="Kugathasan S."/>
            <person name="Lander E.S."/>
            <person name="Blainey P."/>
            <person name="Vlamakis H."/>
            <person name="Xavier R.J."/>
            <person name="Huttenhower C."/>
        </authorList>
    </citation>
    <scope>NUCLEOTIDE SEQUENCE [LARGE SCALE GENOMIC DNA]</scope>
    <source>
        <strain evidence="2 3">RJX1118</strain>
    </source>
</reference>
<dbReference type="InterPro" id="IPR010982">
    <property type="entry name" value="Lambda_DNA-bd_dom_sf"/>
</dbReference>